<evidence type="ECO:0000313" key="2">
    <source>
        <dbReference type="Proteomes" id="UP000828390"/>
    </source>
</evidence>
<accession>A0A9D4QWA4</accession>
<sequence length="71" mass="7900">MLSTYPMLGLHFVCGKLKDKKQGSHLKKLSNMYRSQPHGQVKAFIGRIPICVDLHQPANLVGLTDEVLNSP</sequence>
<gene>
    <name evidence="1" type="ORF">DPMN_088184</name>
</gene>
<dbReference type="EMBL" id="JAIWYP010000003">
    <property type="protein sequence ID" value="KAH3845894.1"/>
    <property type="molecule type" value="Genomic_DNA"/>
</dbReference>
<reference evidence="1" key="2">
    <citation type="submission" date="2020-11" db="EMBL/GenBank/DDBJ databases">
        <authorList>
            <person name="McCartney M.A."/>
            <person name="Auch B."/>
            <person name="Kono T."/>
            <person name="Mallez S."/>
            <person name="Becker A."/>
            <person name="Gohl D.M."/>
            <person name="Silverstein K.A.T."/>
            <person name="Koren S."/>
            <person name="Bechman K.B."/>
            <person name="Herman A."/>
            <person name="Abrahante J.E."/>
            <person name="Garbe J."/>
        </authorList>
    </citation>
    <scope>NUCLEOTIDE SEQUENCE</scope>
    <source>
        <strain evidence="1">Duluth1</strain>
        <tissue evidence="1">Whole animal</tissue>
    </source>
</reference>
<reference evidence="1" key="1">
    <citation type="journal article" date="2019" name="bioRxiv">
        <title>The Genome of the Zebra Mussel, Dreissena polymorpha: A Resource for Invasive Species Research.</title>
        <authorList>
            <person name="McCartney M.A."/>
            <person name="Auch B."/>
            <person name="Kono T."/>
            <person name="Mallez S."/>
            <person name="Zhang Y."/>
            <person name="Obille A."/>
            <person name="Becker A."/>
            <person name="Abrahante J.E."/>
            <person name="Garbe J."/>
            <person name="Badalamenti J.P."/>
            <person name="Herman A."/>
            <person name="Mangelson H."/>
            <person name="Liachko I."/>
            <person name="Sullivan S."/>
            <person name="Sone E.D."/>
            <person name="Koren S."/>
            <person name="Silverstein K.A.T."/>
            <person name="Beckman K.B."/>
            <person name="Gohl D.M."/>
        </authorList>
    </citation>
    <scope>NUCLEOTIDE SEQUENCE</scope>
    <source>
        <strain evidence="1">Duluth1</strain>
        <tissue evidence="1">Whole animal</tissue>
    </source>
</reference>
<dbReference type="AlphaFoldDB" id="A0A9D4QWA4"/>
<proteinExistence type="predicted"/>
<name>A0A9D4QWA4_DREPO</name>
<evidence type="ECO:0000313" key="1">
    <source>
        <dbReference type="EMBL" id="KAH3845894.1"/>
    </source>
</evidence>
<comment type="caution">
    <text evidence="1">The sequence shown here is derived from an EMBL/GenBank/DDBJ whole genome shotgun (WGS) entry which is preliminary data.</text>
</comment>
<dbReference type="Proteomes" id="UP000828390">
    <property type="component" value="Unassembled WGS sequence"/>
</dbReference>
<keyword evidence="2" id="KW-1185">Reference proteome</keyword>
<protein>
    <submittedName>
        <fullName evidence="1">Uncharacterized protein</fullName>
    </submittedName>
</protein>
<organism evidence="1 2">
    <name type="scientific">Dreissena polymorpha</name>
    <name type="common">Zebra mussel</name>
    <name type="synonym">Mytilus polymorpha</name>
    <dbReference type="NCBI Taxonomy" id="45954"/>
    <lineage>
        <taxon>Eukaryota</taxon>
        <taxon>Metazoa</taxon>
        <taxon>Spiralia</taxon>
        <taxon>Lophotrochozoa</taxon>
        <taxon>Mollusca</taxon>
        <taxon>Bivalvia</taxon>
        <taxon>Autobranchia</taxon>
        <taxon>Heteroconchia</taxon>
        <taxon>Euheterodonta</taxon>
        <taxon>Imparidentia</taxon>
        <taxon>Neoheterodontei</taxon>
        <taxon>Myida</taxon>
        <taxon>Dreissenoidea</taxon>
        <taxon>Dreissenidae</taxon>
        <taxon>Dreissena</taxon>
    </lineage>
</organism>